<evidence type="ECO:0000256" key="15">
    <source>
        <dbReference type="ARBA" id="ARBA00023098"/>
    </source>
</evidence>
<dbReference type="KEGG" id="pef:A7E78_11050"/>
<evidence type="ECO:0000256" key="6">
    <source>
        <dbReference type="ARBA" id="ARBA00013179"/>
    </source>
</evidence>
<dbReference type="AlphaFoldDB" id="A0A1L3GQW7"/>
<feature type="binding site" description="in dimeric form" evidence="20">
    <location>
        <position position="251"/>
    </location>
    <ligand>
        <name>Ca(2+)</name>
        <dbReference type="ChEBI" id="CHEBI:29108"/>
        <label>1</label>
    </ligand>
</feature>
<evidence type="ECO:0000256" key="12">
    <source>
        <dbReference type="ARBA" id="ARBA00022801"/>
    </source>
</evidence>
<evidence type="ECO:0000256" key="9">
    <source>
        <dbReference type="ARBA" id="ARBA00022692"/>
    </source>
</evidence>
<dbReference type="SUPFAM" id="SSF56931">
    <property type="entry name" value="Outer membrane phospholipase A (OMPLA)"/>
    <property type="match status" value="1"/>
</dbReference>
<name>A0A1L3GQW7_9BACT</name>
<reference evidence="22 23" key="1">
    <citation type="journal article" date="2017" name="Genome Announc.">
        <title>Complete Genome Sequences of Two Acetylene-Fermenting Pelobacter acetylenicus Strains.</title>
        <authorList>
            <person name="Sutton J.M."/>
            <person name="Baesman S.M."/>
            <person name="Fierst J.L."/>
            <person name="Poret-Peterson A.T."/>
            <person name="Oremland R.S."/>
            <person name="Dunlap D.S."/>
            <person name="Akob D.M."/>
        </authorList>
    </citation>
    <scope>NUCLEOTIDE SEQUENCE [LARGE SCALE GENOMIC DNA]</scope>
    <source>
        <strain evidence="22 23">SFB93</strain>
    </source>
</reference>
<evidence type="ECO:0000256" key="14">
    <source>
        <dbReference type="ARBA" id="ARBA00022963"/>
    </source>
</evidence>
<evidence type="ECO:0000256" key="16">
    <source>
        <dbReference type="ARBA" id="ARBA00023136"/>
    </source>
</evidence>
<gene>
    <name evidence="22" type="ORF">A7E78_11050</name>
</gene>
<feature type="binding site" description="in dimeric form" evidence="20">
    <location>
        <position position="298"/>
    </location>
    <ligand>
        <name>Ca(2+)</name>
        <dbReference type="ChEBI" id="CHEBI:29108"/>
        <label>1</label>
    </ligand>
</feature>
<comment type="subunit">
    <text evidence="5">Homodimer; dimerization is reversible, and the dimeric form is the active one.</text>
</comment>
<feature type="compositionally biased region" description="Basic and acidic residues" evidence="21">
    <location>
        <begin position="160"/>
        <end position="173"/>
    </location>
</feature>
<accession>A0A1L3GQW7</accession>
<organism evidence="22 23">
    <name type="scientific">Syntrophotalea acetylenivorans</name>
    <dbReference type="NCBI Taxonomy" id="1842532"/>
    <lineage>
        <taxon>Bacteria</taxon>
        <taxon>Pseudomonadati</taxon>
        <taxon>Thermodesulfobacteriota</taxon>
        <taxon>Desulfuromonadia</taxon>
        <taxon>Desulfuromonadales</taxon>
        <taxon>Syntrophotaleaceae</taxon>
        <taxon>Syntrophotalea</taxon>
    </lineage>
</organism>
<evidence type="ECO:0000256" key="5">
    <source>
        <dbReference type="ARBA" id="ARBA00011702"/>
    </source>
</evidence>
<keyword evidence="9" id="KW-0812">Transmembrane</keyword>
<keyword evidence="10 20" id="KW-0479">Metal-binding</keyword>
<dbReference type="Pfam" id="PF02253">
    <property type="entry name" value="PLA1"/>
    <property type="match status" value="1"/>
</dbReference>
<dbReference type="InterPro" id="IPR003187">
    <property type="entry name" value="PLipase_A1"/>
</dbReference>
<evidence type="ECO:0000256" key="13">
    <source>
        <dbReference type="ARBA" id="ARBA00022837"/>
    </source>
</evidence>
<dbReference type="RefSeq" id="WP_072284368.1">
    <property type="nucleotide sequence ID" value="NZ_CP015519.1"/>
</dbReference>
<dbReference type="GO" id="GO:0008970">
    <property type="term" value="F:phospholipase A1 activity"/>
    <property type="evidence" value="ECO:0007669"/>
    <property type="project" value="UniProtKB-EC"/>
</dbReference>
<evidence type="ECO:0000256" key="2">
    <source>
        <dbReference type="ARBA" id="ARBA00001604"/>
    </source>
</evidence>
<dbReference type="Gene3D" id="2.40.230.10">
    <property type="entry name" value="Phospholipase A1"/>
    <property type="match status" value="1"/>
</dbReference>
<comment type="subcellular location">
    <subcellularLocation>
        <location evidence="3">Cell outer membrane</location>
        <topology evidence="3">Multi-pass membrane protein</topology>
    </subcellularLocation>
</comment>
<evidence type="ECO:0000256" key="3">
    <source>
        <dbReference type="ARBA" id="ARBA00004571"/>
    </source>
</evidence>
<evidence type="ECO:0000256" key="21">
    <source>
        <dbReference type="SAM" id="MobiDB-lite"/>
    </source>
</evidence>
<protein>
    <recommendedName>
        <fullName evidence="18">Phosphatidylcholine 1-acylhydrolase</fullName>
        <ecNumber evidence="6">3.1.1.32</ecNumber>
        <ecNumber evidence="7">3.1.1.4</ecNumber>
    </recommendedName>
</protein>
<feature type="active site" description="Nucleophile" evidence="19">
    <location>
        <position position="290"/>
    </location>
</feature>
<keyword evidence="23" id="KW-1185">Reference proteome</keyword>
<keyword evidence="15" id="KW-0443">Lipid metabolism</keyword>
<keyword evidence="12" id="KW-0378">Hydrolase</keyword>
<evidence type="ECO:0000256" key="1">
    <source>
        <dbReference type="ARBA" id="ARBA00000111"/>
    </source>
</evidence>
<dbReference type="EC" id="3.1.1.4" evidence="7"/>
<keyword evidence="17" id="KW-0998">Cell outer membrane</keyword>
<dbReference type="PANTHER" id="PTHR40457">
    <property type="entry name" value="PHOSPHOLIPASE A1"/>
    <property type="match status" value="1"/>
</dbReference>
<evidence type="ECO:0000256" key="17">
    <source>
        <dbReference type="ARBA" id="ARBA00023237"/>
    </source>
</evidence>
<evidence type="ECO:0000256" key="7">
    <source>
        <dbReference type="ARBA" id="ARBA00013278"/>
    </source>
</evidence>
<dbReference type="GO" id="GO:0046872">
    <property type="term" value="F:metal ion binding"/>
    <property type="evidence" value="ECO:0007669"/>
    <property type="project" value="UniProtKB-KW"/>
</dbReference>
<sequence length="425" mass="47798">MKILAKSFHGASKTVMIIVGLLLLLPASALAQDGLTPLFRFPSLQVQAGSELRLKVYFHNESDADFLGELPQSLALRFQDNGQKAVLVTAVEIESSPEQKIAPGEFIAKDYRLEIPNHYLGAVEVALAESPETAVLLSVKTSLPQPEQDAAVEVADTNQEDQKKQEGQEKQDHYPSLESLHSLYQPYVVNLSAYEPMFFLVGSDPEKSKFQISFKYRLFNPAGSLSQTFPWLRGLHFAYTQTSFWDLSSESAPFLDTSYKPGLFLLSSNWKNRPDWLQGFFVQAGVQHESNGRGEEFSRSTNMAYIEPIFVFFDPQTVLGLQLRPRFMMYIDNDDDTNPDLADYRGHAELEVKFGKASGLVSKTLLGFAEKGVSVQTDLTYPISKLLKSNFDIFFHLQYTNALAESLINYQKRSESLRLGVSFVR</sequence>
<dbReference type="STRING" id="1842532.A7E78_11050"/>
<evidence type="ECO:0000256" key="18">
    <source>
        <dbReference type="ARBA" id="ARBA00032375"/>
    </source>
</evidence>
<comment type="cofactor">
    <cofactor evidence="20">
        <name>Ca(2+)</name>
        <dbReference type="ChEBI" id="CHEBI:29108"/>
    </cofactor>
    <text evidence="20">Binds 1 Ca(2+) ion per monomer.</text>
</comment>
<evidence type="ECO:0000256" key="10">
    <source>
        <dbReference type="ARBA" id="ARBA00022723"/>
    </source>
</evidence>
<dbReference type="EC" id="3.1.1.32" evidence="6"/>
<evidence type="ECO:0000313" key="22">
    <source>
        <dbReference type="EMBL" id="APG28339.1"/>
    </source>
</evidence>
<evidence type="ECO:0000256" key="4">
    <source>
        <dbReference type="ARBA" id="ARBA00010525"/>
    </source>
</evidence>
<evidence type="ECO:0000313" key="23">
    <source>
        <dbReference type="Proteomes" id="UP000182517"/>
    </source>
</evidence>
<dbReference type="GO" id="GO:0004623">
    <property type="term" value="F:phospholipase A2 activity"/>
    <property type="evidence" value="ECO:0007669"/>
    <property type="project" value="UniProtKB-EC"/>
</dbReference>
<dbReference type="Proteomes" id="UP000182517">
    <property type="component" value="Chromosome"/>
</dbReference>
<dbReference type="PRINTS" id="PR01486">
    <property type="entry name" value="PHPHLIPASEA1"/>
</dbReference>
<evidence type="ECO:0000256" key="19">
    <source>
        <dbReference type="PIRSR" id="PIRSR603187-1"/>
    </source>
</evidence>
<comment type="catalytic activity">
    <reaction evidence="2">
        <text>a 1,2-diacyl-sn-glycero-3-phosphocholine + H2O = a 1-acyl-sn-glycero-3-phosphocholine + a fatty acid + H(+)</text>
        <dbReference type="Rhea" id="RHEA:15801"/>
        <dbReference type="ChEBI" id="CHEBI:15377"/>
        <dbReference type="ChEBI" id="CHEBI:15378"/>
        <dbReference type="ChEBI" id="CHEBI:28868"/>
        <dbReference type="ChEBI" id="CHEBI:57643"/>
        <dbReference type="ChEBI" id="CHEBI:58168"/>
        <dbReference type="EC" id="3.1.1.4"/>
    </reaction>
</comment>
<evidence type="ECO:0000256" key="20">
    <source>
        <dbReference type="PIRSR" id="PIRSR603187-2"/>
    </source>
</evidence>
<dbReference type="GO" id="GO:0009279">
    <property type="term" value="C:cell outer membrane"/>
    <property type="evidence" value="ECO:0007669"/>
    <property type="project" value="UniProtKB-SubCell"/>
</dbReference>
<keyword evidence="13 20" id="KW-0106">Calcium</keyword>
<feature type="region of interest" description="Disordered" evidence="21">
    <location>
        <begin position="147"/>
        <end position="173"/>
    </location>
</feature>
<feature type="active site" description="Proton acceptor" evidence="19">
    <location>
        <position position="288"/>
    </location>
</feature>
<dbReference type="GO" id="GO:0016042">
    <property type="term" value="P:lipid catabolic process"/>
    <property type="evidence" value="ECO:0007669"/>
    <property type="project" value="UniProtKB-KW"/>
</dbReference>
<evidence type="ECO:0000256" key="8">
    <source>
        <dbReference type="ARBA" id="ARBA00022452"/>
    </source>
</evidence>
<comment type="catalytic activity">
    <reaction evidence="1">
        <text>a 1,2-diacyl-sn-glycero-3-phosphocholine + H2O = a 2-acyl-sn-glycero-3-phosphocholine + a fatty acid + H(+)</text>
        <dbReference type="Rhea" id="RHEA:18689"/>
        <dbReference type="ChEBI" id="CHEBI:15377"/>
        <dbReference type="ChEBI" id="CHEBI:15378"/>
        <dbReference type="ChEBI" id="CHEBI:28868"/>
        <dbReference type="ChEBI" id="CHEBI:57643"/>
        <dbReference type="ChEBI" id="CHEBI:57875"/>
        <dbReference type="EC" id="3.1.1.32"/>
    </reaction>
</comment>
<dbReference type="InterPro" id="IPR036541">
    <property type="entry name" value="PLipase_A1_sf"/>
</dbReference>
<keyword evidence="11" id="KW-0732">Signal</keyword>
<keyword evidence="16" id="KW-0472">Membrane</keyword>
<keyword evidence="14" id="KW-0442">Lipid degradation</keyword>
<comment type="similarity">
    <text evidence="4">Belongs to the phospholipase A1 family.</text>
</comment>
<dbReference type="PANTHER" id="PTHR40457:SF1">
    <property type="entry name" value="PHOSPHOLIPASE A1"/>
    <property type="match status" value="1"/>
</dbReference>
<evidence type="ECO:0000256" key="11">
    <source>
        <dbReference type="ARBA" id="ARBA00022729"/>
    </source>
</evidence>
<keyword evidence="8" id="KW-1134">Transmembrane beta strand</keyword>
<dbReference type="EMBL" id="CP015519">
    <property type="protein sequence ID" value="APG28339.1"/>
    <property type="molecule type" value="Genomic_DNA"/>
</dbReference>
<feature type="binding site" description="in dimeric form" evidence="20">
    <location>
        <position position="293"/>
    </location>
    <ligand>
        <name>Ca(2+)</name>
        <dbReference type="ChEBI" id="CHEBI:29108"/>
        <label>1</label>
    </ligand>
</feature>
<dbReference type="OrthoDB" id="188433at2"/>
<proteinExistence type="inferred from homology"/>